<organism evidence="2 3">
    <name type="scientific">Ascodesmis nigricans</name>
    <dbReference type="NCBI Taxonomy" id="341454"/>
    <lineage>
        <taxon>Eukaryota</taxon>
        <taxon>Fungi</taxon>
        <taxon>Dikarya</taxon>
        <taxon>Ascomycota</taxon>
        <taxon>Pezizomycotina</taxon>
        <taxon>Pezizomycetes</taxon>
        <taxon>Pezizales</taxon>
        <taxon>Ascodesmidaceae</taxon>
        <taxon>Ascodesmis</taxon>
    </lineage>
</organism>
<proteinExistence type="predicted"/>
<evidence type="ECO:0000313" key="3">
    <source>
        <dbReference type="Proteomes" id="UP000298138"/>
    </source>
</evidence>
<feature type="compositionally biased region" description="Low complexity" evidence="1">
    <location>
        <begin position="27"/>
        <end position="40"/>
    </location>
</feature>
<dbReference type="AlphaFoldDB" id="A0A4V3SHL1"/>
<name>A0A4V3SHL1_9PEZI</name>
<dbReference type="EMBL" id="ML220169">
    <property type="protein sequence ID" value="TGZ76674.1"/>
    <property type="molecule type" value="Genomic_DNA"/>
</dbReference>
<dbReference type="Proteomes" id="UP000298138">
    <property type="component" value="Unassembled WGS sequence"/>
</dbReference>
<protein>
    <submittedName>
        <fullName evidence="2">Uncharacterized protein</fullName>
    </submittedName>
</protein>
<feature type="region of interest" description="Disordered" evidence="1">
    <location>
        <begin position="24"/>
        <end position="87"/>
    </location>
</feature>
<gene>
    <name evidence="2" type="ORF">EX30DRAFT_344691</name>
</gene>
<reference evidence="2 3" key="1">
    <citation type="submission" date="2019-04" db="EMBL/GenBank/DDBJ databases">
        <title>Comparative genomics and transcriptomics to analyze fruiting body development in filamentous ascomycetes.</title>
        <authorList>
            <consortium name="DOE Joint Genome Institute"/>
            <person name="Lutkenhaus R."/>
            <person name="Traeger S."/>
            <person name="Breuer J."/>
            <person name="Kuo A."/>
            <person name="Lipzen A."/>
            <person name="Pangilinan J."/>
            <person name="Dilworth D."/>
            <person name="Sandor L."/>
            <person name="Poggeler S."/>
            <person name="Barry K."/>
            <person name="Grigoriev I.V."/>
            <person name="Nowrousian M."/>
        </authorList>
    </citation>
    <scope>NUCLEOTIDE SEQUENCE [LARGE SCALE GENOMIC DNA]</scope>
    <source>
        <strain evidence="2 3">CBS 389.68</strain>
    </source>
</reference>
<feature type="compositionally biased region" description="Pro residues" evidence="1">
    <location>
        <begin position="41"/>
        <end position="50"/>
    </location>
</feature>
<evidence type="ECO:0000313" key="2">
    <source>
        <dbReference type="EMBL" id="TGZ76674.1"/>
    </source>
</evidence>
<accession>A0A4V3SHL1</accession>
<sequence length="170" mass="18939">MGCLSFHLHHLQTHFHNLFDRSPVHDSAPPSSAPASIYTIPTPPPTPSPKPRPRNLETHAPVPGNRGPLQPAAMKRNTSATGPKLEIVTETTVAETAEMKNFAENRGVKAGRKVNWAKRGYILNPKRFLGKLVKEREAAVDRAGERKRGRWKGYTETLGRPGWRGVIRRT</sequence>
<evidence type="ECO:0000256" key="1">
    <source>
        <dbReference type="SAM" id="MobiDB-lite"/>
    </source>
</evidence>
<dbReference type="InParanoid" id="A0A4V3SHL1"/>
<keyword evidence="3" id="KW-1185">Reference proteome</keyword>